<dbReference type="AlphaFoldDB" id="A0A1X7LUX6"/>
<feature type="domain" description="NADPH-dependent FMN reductase-like" evidence="4">
    <location>
        <begin position="3"/>
        <end position="143"/>
    </location>
</feature>
<name>A0A1X7LUX6_9BACL</name>
<dbReference type="InterPro" id="IPR020048">
    <property type="entry name" value="NADPH-dep_FMN_reduc_SsuE"/>
</dbReference>
<keyword evidence="2" id="KW-0288">FMN</keyword>
<gene>
    <name evidence="5" type="ORF">SAMN06295960_4422</name>
</gene>
<dbReference type="EMBL" id="FXAZ01000008">
    <property type="protein sequence ID" value="SMG57480.1"/>
    <property type="molecule type" value="Genomic_DNA"/>
</dbReference>
<evidence type="ECO:0000313" key="5">
    <source>
        <dbReference type="EMBL" id="SMG57480.1"/>
    </source>
</evidence>
<evidence type="ECO:0000256" key="1">
    <source>
        <dbReference type="ARBA" id="ARBA00022630"/>
    </source>
</evidence>
<keyword evidence="1" id="KW-0285">Flavoprotein</keyword>
<organism evidence="5 6">
    <name type="scientific">Paenibacillus aquistagni</name>
    <dbReference type="NCBI Taxonomy" id="1852522"/>
    <lineage>
        <taxon>Bacteria</taxon>
        <taxon>Bacillati</taxon>
        <taxon>Bacillota</taxon>
        <taxon>Bacilli</taxon>
        <taxon>Bacillales</taxon>
        <taxon>Paenibacillaceae</taxon>
        <taxon>Paenibacillus</taxon>
    </lineage>
</organism>
<dbReference type="InterPro" id="IPR029039">
    <property type="entry name" value="Flavoprotein-like_sf"/>
</dbReference>
<keyword evidence="6" id="KW-1185">Reference proteome</keyword>
<dbReference type="Proteomes" id="UP000193834">
    <property type="component" value="Unassembled WGS sequence"/>
</dbReference>
<evidence type="ECO:0000313" key="6">
    <source>
        <dbReference type="Proteomes" id="UP000193834"/>
    </source>
</evidence>
<dbReference type="Pfam" id="PF03358">
    <property type="entry name" value="FMN_red"/>
    <property type="match status" value="1"/>
</dbReference>
<accession>A0A1X7LUX6</accession>
<evidence type="ECO:0000256" key="3">
    <source>
        <dbReference type="ARBA" id="ARBA00023002"/>
    </source>
</evidence>
<dbReference type="GO" id="GO:0008752">
    <property type="term" value="F:FMN reductase [NAD(P)H] activity"/>
    <property type="evidence" value="ECO:0007669"/>
    <property type="project" value="InterPro"/>
</dbReference>
<reference evidence="5 6" key="1">
    <citation type="submission" date="2017-04" db="EMBL/GenBank/DDBJ databases">
        <authorList>
            <person name="Afonso C.L."/>
            <person name="Miller P.J."/>
            <person name="Scott M.A."/>
            <person name="Spackman E."/>
            <person name="Goraichik I."/>
            <person name="Dimitrov K.M."/>
            <person name="Suarez D.L."/>
            <person name="Swayne D.E."/>
        </authorList>
    </citation>
    <scope>NUCLEOTIDE SEQUENCE [LARGE SCALE GENOMIC DNA]</scope>
    <source>
        <strain evidence="5 6">11</strain>
    </source>
</reference>
<dbReference type="OrthoDB" id="1643408at2"/>
<protein>
    <submittedName>
        <fullName evidence="5">FMN reductase</fullName>
    </submittedName>
</protein>
<dbReference type="RefSeq" id="WP_085498124.1">
    <property type="nucleotide sequence ID" value="NZ_FXAZ01000008.1"/>
</dbReference>
<dbReference type="NCBIfam" id="TIGR03567">
    <property type="entry name" value="FMN_reduc_SsuE"/>
    <property type="match status" value="1"/>
</dbReference>
<dbReference type="InterPro" id="IPR005025">
    <property type="entry name" value="FMN_Rdtase-like_dom"/>
</dbReference>
<dbReference type="InterPro" id="IPR051814">
    <property type="entry name" value="NAD(P)H-dep_FMN_reductase"/>
</dbReference>
<dbReference type="PANTHER" id="PTHR43408:SF1">
    <property type="entry name" value="FMN REDUCTASE (NADPH)"/>
    <property type="match status" value="1"/>
</dbReference>
<evidence type="ECO:0000256" key="2">
    <source>
        <dbReference type="ARBA" id="ARBA00022643"/>
    </source>
</evidence>
<dbReference type="Gene3D" id="3.40.50.360">
    <property type="match status" value="1"/>
</dbReference>
<sequence length="174" mass="18868">MSNIVMISGSSNTGSRLYGLMEVVSNHLKELGHAVEWIEVAELPAEDLIRANWNSTAIKEALQVVAAADAVVIASPVYKSAYTGVLKTFLDLIPQKGLENKVMLPLFIGGSLAHLLSIDYALKPVLSSLGATHILQGVYAVDLWVEKQEGGGFSLSEELAERLQRACEQLHRVL</sequence>
<dbReference type="GO" id="GO:0046306">
    <property type="term" value="P:alkanesulfonate catabolic process"/>
    <property type="evidence" value="ECO:0007669"/>
    <property type="project" value="InterPro"/>
</dbReference>
<dbReference type="SUPFAM" id="SSF52218">
    <property type="entry name" value="Flavoproteins"/>
    <property type="match status" value="1"/>
</dbReference>
<evidence type="ECO:0000259" key="4">
    <source>
        <dbReference type="Pfam" id="PF03358"/>
    </source>
</evidence>
<proteinExistence type="predicted"/>
<keyword evidence="3" id="KW-0560">Oxidoreductase</keyword>
<dbReference type="STRING" id="1852522.SAMN06295960_4422"/>
<dbReference type="PANTHER" id="PTHR43408">
    <property type="entry name" value="FMN REDUCTASE (NADPH)"/>
    <property type="match status" value="1"/>
</dbReference>